<comment type="caution">
    <text evidence="1">The sequence shown here is derived from an EMBL/GenBank/DDBJ whole genome shotgun (WGS) entry which is preliminary data.</text>
</comment>
<dbReference type="RefSeq" id="WP_183319916.1">
    <property type="nucleotide sequence ID" value="NZ_JACHVQ010000001.1"/>
</dbReference>
<evidence type="ECO:0000313" key="2">
    <source>
        <dbReference type="Proteomes" id="UP000559182"/>
    </source>
</evidence>
<sequence>MGFSTTYLGRLDIHPLLNDFEVEWLRAFAAIDRRHYTEPYEVAMNPRALAIDDWQQHQAGSRPDGRDPFKSLSPDDGSPYPYLDWQPCTQGCCLGWERREKSRMAEEWLQYLIDHFLRPGAHARLDGRPEFEPFTFDHVVNGIIAGERDDTGELFLIRCEDNVIRRETLVNPERDEWLMGW</sequence>
<dbReference type="Proteomes" id="UP000559182">
    <property type="component" value="Unassembled WGS sequence"/>
</dbReference>
<dbReference type="EMBL" id="JACHVQ010000001">
    <property type="protein sequence ID" value="MBB2891682.1"/>
    <property type="molecule type" value="Genomic_DNA"/>
</dbReference>
<keyword evidence="2" id="KW-1185">Reference proteome</keyword>
<protein>
    <submittedName>
        <fullName evidence="1">Uncharacterized protein</fullName>
    </submittedName>
</protein>
<organism evidence="1 2">
    <name type="scientific">Flexivirga oryzae</name>
    <dbReference type="NCBI Taxonomy" id="1794944"/>
    <lineage>
        <taxon>Bacteria</taxon>
        <taxon>Bacillati</taxon>
        <taxon>Actinomycetota</taxon>
        <taxon>Actinomycetes</taxon>
        <taxon>Micrococcales</taxon>
        <taxon>Dermacoccaceae</taxon>
        <taxon>Flexivirga</taxon>
    </lineage>
</organism>
<reference evidence="1 2" key="1">
    <citation type="submission" date="2020-08" db="EMBL/GenBank/DDBJ databases">
        <title>Sequencing the genomes of 1000 actinobacteria strains.</title>
        <authorList>
            <person name="Klenk H.-P."/>
        </authorList>
    </citation>
    <scope>NUCLEOTIDE SEQUENCE [LARGE SCALE GENOMIC DNA]</scope>
    <source>
        <strain evidence="1 2">DSM 105369</strain>
    </source>
</reference>
<gene>
    <name evidence="1" type="ORF">FHU39_001666</name>
</gene>
<evidence type="ECO:0000313" key="1">
    <source>
        <dbReference type="EMBL" id="MBB2891682.1"/>
    </source>
</evidence>
<proteinExistence type="predicted"/>
<dbReference type="AlphaFoldDB" id="A0A839NAQ3"/>
<name>A0A839NAQ3_9MICO</name>
<accession>A0A839NAQ3</accession>